<comment type="caution">
    <text evidence="2">The sequence shown here is derived from an EMBL/GenBank/DDBJ whole genome shotgun (WGS) entry which is preliminary data.</text>
</comment>
<dbReference type="PANTHER" id="PTHR40398">
    <property type="entry name" value="PTS SYSTEM GLUCITOL/SORBITOL-SPECIFIC EIIA COMPONENT"/>
    <property type="match status" value="1"/>
</dbReference>
<gene>
    <name evidence="2" type="ORF">ACFFGS_09080</name>
</gene>
<proteinExistence type="predicted"/>
<evidence type="ECO:0000256" key="1">
    <source>
        <dbReference type="PROSITE-ProRule" id="PRU00420"/>
    </source>
</evidence>
<dbReference type="Pfam" id="PF03829">
    <property type="entry name" value="PTSIIA_gutA"/>
    <property type="match status" value="1"/>
</dbReference>
<accession>A0ABV6K477</accession>
<dbReference type="Gene3D" id="2.40.33.40">
    <property type="entry name" value="Phosphotransferase system, glucitol/sorbitol-specific IIA component"/>
    <property type="match status" value="1"/>
</dbReference>
<sequence>MMRINENATYQTQVKEIGADAREFSEINMVIFFGDEAPDALRSSCYIIDVKPINGEIKPGMHLVIDDVTYEITAVGNEVQRNLKNLGHIAVSFTGKTTAELAGTMYVEEKAYPDIKVGSQVKIV</sequence>
<reference evidence="2 3" key="1">
    <citation type="submission" date="2024-09" db="EMBL/GenBank/DDBJ databases">
        <authorList>
            <person name="Sun Q."/>
            <person name="Mori K."/>
        </authorList>
    </citation>
    <scope>NUCLEOTIDE SEQUENCE [LARGE SCALE GENOMIC DNA]</scope>
    <source>
        <strain evidence="2 3">TBRC 4575</strain>
    </source>
</reference>
<dbReference type="InterPro" id="IPR036665">
    <property type="entry name" value="PTS_IIA_glucitol/sorbitol_sf"/>
</dbReference>
<organism evidence="2 3">
    <name type="scientific">Lactiplantibacillus plajomi</name>
    <dbReference type="NCBI Taxonomy" id="1457217"/>
    <lineage>
        <taxon>Bacteria</taxon>
        <taxon>Bacillati</taxon>
        <taxon>Bacillota</taxon>
        <taxon>Bacilli</taxon>
        <taxon>Lactobacillales</taxon>
        <taxon>Lactobacillaceae</taxon>
        <taxon>Lactiplantibacillus</taxon>
    </lineage>
</organism>
<comment type="caution">
    <text evidence="1">Lacks conserved residue(s) required for the propagation of feature annotation.</text>
</comment>
<protein>
    <submittedName>
        <fullName evidence="2">PTS glucitol/sorbitol transporter subunit IIA</fullName>
    </submittedName>
</protein>
<dbReference type="PANTHER" id="PTHR40398:SF1">
    <property type="entry name" value="PTS SYSTEM GLUCITOL_SORBITOL-SPECIFIC EIIA COMPONENT"/>
    <property type="match status" value="1"/>
</dbReference>
<evidence type="ECO:0000313" key="3">
    <source>
        <dbReference type="Proteomes" id="UP001589855"/>
    </source>
</evidence>
<name>A0ABV6K477_9LACO</name>
<keyword evidence="3" id="KW-1185">Reference proteome</keyword>
<dbReference type="InterPro" id="IPR004716">
    <property type="entry name" value="PTS_IIA_glucitol/sorbitol-sp"/>
</dbReference>
<dbReference type="Proteomes" id="UP001589855">
    <property type="component" value="Unassembled WGS sequence"/>
</dbReference>
<dbReference type="RefSeq" id="WP_371852242.1">
    <property type="nucleotide sequence ID" value="NZ_BAABRM010000013.1"/>
</dbReference>
<evidence type="ECO:0000313" key="2">
    <source>
        <dbReference type="EMBL" id="MFC0424268.1"/>
    </source>
</evidence>
<dbReference type="SUPFAM" id="SSF141530">
    <property type="entry name" value="PTSIIA/GutA-like"/>
    <property type="match status" value="1"/>
</dbReference>
<dbReference type="PROSITE" id="PS51097">
    <property type="entry name" value="PTS_EIIA_TYPE_5"/>
    <property type="match status" value="1"/>
</dbReference>
<dbReference type="EMBL" id="JBHLUK010000069">
    <property type="protein sequence ID" value="MFC0424268.1"/>
    <property type="molecule type" value="Genomic_DNA"/>
</dbReference>